<feature type="compositionally biased region" description="Low complexity" evidence="6">
    <location>
        <begin position="331"/>
        <end position="340"/>
    </location>
</feature>
<keyword evidence="4" id="KW-0009">Actin-binding</keyword>
<feature type="compositionally biased region" description="Basic and acidic residues" evidence="6">
    <location>
        <begin position="320"/>
        <end position="330"/>
    </location>
</feature>
<feature type="region of interest" description="Disordered" evidence="6">
    <location>
        <begin position="1"/>
        <end position="47"/>
    </location>
</feature>
<comment type="caution">
    <text evidence="7">The sequence shown here is derived from an EMBL/GenBank/DDBJ whole genome shotgun (WGS) entry which is preliminary data.</text>
</comment>
<evidence type="ECO:0000256" key="1">
    <source>
        <dbReference type="ARBA" id="ARBA00004245"/>
    </source>
</evidence>
<evidence type="ECO:0000256" key="4">
    <source>
        <dbReference type="ARBA" id="ARBA00023203"/>
    </source>
</evidence>
<feature type="non-terminal residue" evidence="7">
    <location>
        <position position="1"/>
    </location>
</feature>
<name>A0A8H7AXV9_9PLEO</name>
<dbReference type="Gene3D" id="1.10.1760.10">
    <property type="entry name" value="Actin-related protein 2/3 complex subunit 3"/>
    <property type="match status" value="1"/>
</dbReference>
<dbReference type="InterPro" id="IPR007204">
    <property type="entry name" value="ARPC3"/>
</dbReference>
<organism evidence="7 8">
    <name type="scientific">Alternaria burnsii</name>
    <dbReference type="NCBI Taxonomy" id="1187904"/>
    <lineage>
        <taxon>Eukaryota</taxon>
        <taxon>Fungi</taxon>
        <taxon>Dikarya</taxon>
        <taxon>Ascomycota</taxon>
        <taxon>Pezizomycotina</taxon>
        <taxon>Dothideomycetes</taxon>
        <taxon>Pleosporomycetidae</taxon>
        <taxon>Pleosporales</taxon>
        <taxon>Pleosporineae</taxon>
        <taxon>Pleosporaceae</taxon>
        <taxon>Alternaria</taxon>
        <taxon>Alternaria sect. Alternaria</taxon>
    </lineage>
</organism>
<keyword evidence="5" id="KW-0206">Cytoskeleton</keyword>
<keyword evidence="3" id="KW-0963">Cytoplasm</keyword>
<comment type="similarity">
    <text evidence="2">Belongs to the ARPC3 family.</text>
</comment>
<sequence length="540" mass="61341">HPRLVSPTSTPHQAELPRHLRRAPRQQEHRQTQHHIGNITHHARKSQIHNQHTRFQVCIRGHQAANISQAYHSVFLDEPNQQLIGNFALLPLRTRTRGPAIQLPALPADVTELTIDASHDSYDPLDEILALFRANTFFRNFEIKGPADRVLIYGILYVSEVLGKIKPGMSRREAEKAVMNIALDTNFAIPGDAGFPLNQAFEAPADRNGAEVLRQYIMQMRQELATRLLNRVYADETNTPSKWWLSYTKRKFMGKAFRIDRADTDDAGYAKIGMGIMANAKVDMYIGSREDDDWCDVSHEAIPKEDSKPAVDPQDVDGASNDKELEKDTPRTPTNRTVPTLFSTPLPPCGLLPQLAYENIVHRLRALWLSRSQNPSANLSVTSLCRVILADLKTEQDQPVSQALNPWRRSSVFAYEVRWARYFVREAETMDKRPTMTEKQADKQDFMDRMYPIPKELKIVVANRKNQKQVLDLWKEWHHGKRGTVETEDPGLGVGGAREEEVEVDAVKKMDGGGEEGEAGSEGNEDVERTFEEIMEEAQR</sequence>
<dbReference type="FunFam" id="1.10.1760.10:FF:000002">
    <property type="entry name" value="Actin-related protein 2/3 complex subunit 3"/>
    <property type="match status" value="1"/>
</dbReference>
<gene>
    <name evidence="7" type="ORF">GT037_009106</name>
</gene>
<dbReference type="AlphaFoldDB" id="A0A8H7AXV9"/>
<reference evidence="7" key="1">
    <citation type="submission" date="2020-01" db="EMBL/GenBank/DDBJ databases">
        <authorList>
            <person name="Feng Z.H.Z."/>
        </authorList>
    </citation>
    <scope>NUCLEOTIDE SEQUENCE</scope>
    <source>
        <strain evidence="7">CBS107.38</strain>
    </source>
</reference>
<dbReference type="GO" id="GO:0003779">
    <property type="term" value="F:actin binding"/>
    <property type="evidence" value="ECO:0007669"/>
    <property type="project" value="UniProtKB-KW"/>
</dbReference>
<reference evidence="7" key="2">
    <citation type="submission" date="2020-08" db="EMBL/GenBank/DDBJ databases">
        <title>Draft Genome Sequence of Cumin Blight Pathogen Alternaria burnsii.</title>
        <authorList>
            <person name="Feng Z."/>
        </authorList>
    </citation>
    <scope>NUCLEOTIDE SEQUENCE</scope>
    <source>
        <strain evidence="7">CBS107.38</strain>
    </source>
</reference>
<comment type="subcellular location">
    <subcellularLocation>
        <location evidence="1">Cytoplasm</location>
        <location evidence="1">Cytoskeleton</location>
    </subcellularLocation>
</comment>
<evidence type="ECO:0000313" key="7">
    <source>
        <dbReference type="EMBL" id="KAF7672605.1"/>
    </source>
</evidence>
<dbReference type="GO" id="GO:0005885">
    <property type="term" value="C:Arp2/3 protein complex"/>
    <property type="evidence" value="ECO:0007669"/>
    <property type="project" value="InterPro"/>
</dbReference>
<dbReference type="GO" id="GO:0034314">
    <property type="term" value="P:Arp2/3 complex-mediated actin nucleation"/>
    <property type="evidence" value="ECO:0007669"/>
    <property type="project" value="InterPro"/>
</dbReference>
<evidence type="ECO:0000313" key="8">
    <source>
        <dbReference type="Proteomes" id="UP000596902"/>
    </source>
</evidence>
<accession>A0A8H7AXV9</accession>
<dbReference type="SUPFAM" id="SSF69060">
    <property type="entry name" value="Arp2/3 complex 21 kDa subunit ARPC3"/>
    <property type="match status" value="1"/>
</dbReference>
<protein>
    <submittedName>
        <fullName evidence="7">Actin-related protein 2 3 complex subunit 4</fullName>
    </submittedName>
</protein>
<evidence type="ECO:0000256" key="6">
    <source>
        <dbReference type="SAM" id="MobiDB-lite"/>
    </source>
</evidence>
<evidence type="ECO:0000256" key="2">
    <source>
        <dbReference type="ARBA" id="ARBA00010856"/>
    </source>
</evidence>
<dbReference type="Proteomes" id="UP000596902">
    <property type="component" value="Unassembled WGS sequence"/>
</dbReference>
<dbReference type="Pfam" id="PF04062">
    <property type="entry name" value="P21-Arc"/>
    <property type="match status" value="1"/>
</dbReference>
<dbReference type="GO" id="GO:0030833">
    <property type="term" value="P:regulation of actin filament polymerization"/>
    <property type="evidence" value="ECO:0007669"/>
    <property type="project" value="InterPro"/>
</dbReference>
<proteinExistence type="inferred from homology"/>
<feature type="region of interest" description="Disordered" evidence="6">
    <location>
        <begin position="301"/>
        <end position="340"/>
    </location>
</feature>
<evidence type="ECO:0000256" key="5">
    <source>
        <dbReference type="ARBA" id="ARBA00023212"/>
    </source>
</evidence>
<feature type="compositionally biased region" description="Polar residues" evidence="6">
    <location>
        <begin position="1"/>
        <end position="12"/>
    </location>
</feature>
<dbReference type="PANTHER" id="PTHR12391">
    <property type="entry name" value="ARP2/3 COMPLEX 21 KD SUBUNIT"/>
    <property type="match status" value="1"/>
</dbReference>
<dbReference type="InterPro" id="IPR036753">
    <property type="entry name" value="ARPC3_sf"/>
</dbReference>
<evidence type="ECO:0000256" key="3">
    <source>
        <dbReference type="ARBA" id="ARBA00022490"/>
    </source>
</evidence>
<dbReference type="EMBL" id="JAAABM010000015">
    <property type="protein sequence ID" value="KAF7672605.1"/>
    <property type="molecule type" value="Genomic_DNA"/>
</dbReference>
<keyword evidence="8" id="KW-1185">Reference proteome</keyword>
<dbReference type="GeneID" id="62207331"/>
<dbReference type="RefSeq" id="XP_038782955.1">
    <property type="nucleotide sequence ID" value="XM_038934153.1"/>
</dbReference>